<dbReference type="Proteomes" id="UP001320159">
    <property type="component" value="Unassembled WGS sequence"/>
</dbReference>
<dbReference type="RefSeq" id="WP_230741350.1">
    <property type="nucleotide sequence ID" value="NZ_PGCK01000004.1"/>
</dbReference>
<dbReference type="GO" id="GO:0061599">
    <property type="term" value="F:molybdopterin molybdotransferase activity"/>
    <property type="evidence" value="ECO:0007669"/>
    <property type="project" value="TreeGrafter"/>
</dbReference>
<keyword evidence="6" id="KW-1185">Reference proteome</keyword>
<gene>
    <name evidence="5" type="ORF">CUJ83_05820</name>
</gene>
<feature type="domain" description="MoaB/Mog" evidence="4">
    <location>
        <begin position="181"/>
        <end position="321"/>
    </location>
</feature>
<dbReference type="SMART" id="SM00852">
    <property type="entry name" value="MoCF_biosynth"/>
    <property type="match status" value="1"/>
</dbReference>
<evidence type="ECO:0000256" key="1">
    <source>
        <dbReference type="ARBA" id="ARBA00005046"/>
    </source>
</evidence>
<evidence type="ECO:0000256" key="2">
    <source>
        <dbReference type="ARBA" id="ARBA00010763"/>
    </source>
</evidence>
<dbReference type="FunFam" id="2.40.340.10:FF:000005">
    <property type="entry name" value="Molybdopterin molybdenumtransferase MoeA"/>
    <property type="match status" value="1"/>
</dbReference>
<dbReference type="Gene3D" id="2.170.190.11">
    <property type="entry name" value="Molybdopterin biosynthesis moea protein, domain 3"/>
    <property type="match status" value="1"/>
</dbReference>
<dbReference type="Pfam" id="PF03453">
    <property type="entry name" value="MoeA_N"/>
    <property type="match status" value="1"/>
</dbReference>
<dbReference type="SUPFAM" id="SSF53218">
    <property type="entry name" value="Molybdenum cofactor biosynthesis proteins"/>
    <property type="match status" value="1"/>
</dbReference>
<dbReference type="GO" id="GO:0005737">
    <property type="term" value="C:cytoplasm"/>
    <property type="evidence" value="ECO:0007669"/>
    <property type="project" value="TreeGrafter"/>
</dbReference>
<evidence type="ECO:0000313" key="5">
    <source>
        <dbReference type="EMBL" id="MCD1294517.1"/>
    </source>
</evidence>
<comment type="caution">
    <text evidence="5">The sequence shown here is derived from an EMBL/GenBank/DDBJ whole genome shotgun (WGS) entry which is preliminary data.</text>
</comment>
<reference evidence="5 6" key="1">
    <citation type="submission" date="2017-11" db="EMBL/GenBank/DDBJ databases">
        <title>Isolation and Characterization of Family Methanocellaceae Species from Potential Methane Hydrate Area Offshore Southwestern Taiwan.</title>
        <authorList>
            <person name="Zhang W.-L."/>
            <person name="Chen W.-C."/>
            <person name="Lai M.-C."/>
            <person name="Chen S.-C."/>
        </authorList>
    </citation>
    <scope>NUCLEOTIDE SEQUENCE [LARGE SCALE GENOMIC DNA]</scope>
    <source>
        <strain evidence="5 6">CWC-04</strain>
    </source>
</reference>
<dbReference type="GO" id="GO:0006777">
    <property type="term" value="P:Mo-molybdopterin cofactor biosynthetic process"/>
    <property type="evidence" value="ECO:0007669"/>
    <property type="project" value="UniProtKB-KW"/>
</dbReference>
<dbReference type="PANTHER" id="PTHR10192:SF19">
    <property type="entry name" value="MOLYBDOPTERIN BIOSYNTHESIS PROTEIN MJ0666-RELATED"/>
    <property type="match status" value="1"/>
</dbReference>
<comment type="pathway">
    <text evidence="1">Cofactor biosynthesis; molybdopterin biosynthesis.</text>
</comment>
<keyword evidence="3" id="KW-0501">Molybdenum cofactor biosynthesis</keyword>
<proteinExistence type="inferred from homology"/>
<dbReference type="CDD" id="cd00887">
    <property type="entry name" value="MoeA"/>
    <property type="match status" value="1"/>
</dbReference>
<dbReference type="SUPFAM" id="SSF63882">
    <property type="entry name" value="MoeA N-terminal region -like"/>
    <property type="match status" value="1"/>
</dbReference>
<dbReference type="InterPro" id="IPR005111">
    <property type="entry name" value="MoeA_C_domain_IV"/>
</dbReference>
<dbReference type="Gene3D" id="3.40.980.10">
    <property type="entry name" value="MoaB/Mog-like domain"/>
    <property type="match status" value="1"/>
</dbReference>
<dbReference type="InterPro" id="IPR005110">
    <property type="entry name" value="MoeA_linker/N"/>
</dbReference>
<dbReference type="InterPro" id="IPR036135">
    <property type="entry name" value="MoeA_linker/N_sf"/>
</dbReference>
<organism evidence="5 6">
    <name type="scientific">Methanooceanicella nereidis</name>
    <dbReference type="NCBI Taxonomy" id="2052831"/>
    <lineage>
        <taxon>Archaea</taxon>
        <taxon>Methanobacteriati</taxon>
        <taxon>Methanobacteriota</taxon>
        <taxon>Stenosarchaea group</taxon>
        <taxon>Methanomicrobia</taxon>
        <taxon>Methanocellales</taxon>
        <taxon>Methanocellaceae</taxon>
        <taxon>Methanooceanicella</taxon>
    </lineage>
</organism>
<dbReference type="Gene3D" id="2.40.340.10">
    <property type="entry name" value="MoeA, C-terminal, domain IV"/>
    <property type="match status" value="1"/>
</dbReference>
<dbReference type="SUPFAM" id="SSF63867">
    <property type="entry name" value="MoeA C-terminal domain-like"/>
    <property type="match status" value="1"/>
</dbReference>
<evidence type="ECO:0000256" key="3">
    <source>
        <dbReference type="ARBA" id="ARBA00023150"/>
    </source>
</evidence>
<comment type="similarity">
    <text evidence="2">Belongs to the MoeA family.</text>
</comment>
<dbReference type="InterPro" id="IPR036688">
    <property type="entry name" value="MoeA_C_domain_IV_sf"/>
</dbReference>
<evidence type="ECO:0000259" key="4">
    <source>
        <dbReference type="SMART" id="SM00852"/>
    </source>
</evidence>
<dbReference type="AlphaFoldDB" id="A0AAP2RCD7"/>
<evidence type="ECO:0000313" key="6">
    <source>
        <dbReference type="Proteomes" id="UP001320159"/>
    </source>
</evidence>
<dbReference type="NCBIfam" id="NF045515">
    <property type="entry name" value="Glp_gephyrin"/>
    <property type="match status" value="1"/>
</dbReference>
<dbReference type="InterPro" id="IPR008284">
    <property type="entry name" value="MoCF_biosynth_CS"/>
</dbReference>
<sequence length="402" mass="43198">MPLESGFIKKTGIESALDIFLNSFEPSGKVETVKLEHADYRVLSKDVVSPRDVPHYDRSAMDGFAVKASDTFGSSKDAGVFLKLTEKDRMIEGECRQVHTGSPIPEGADAVVMIENTEPAGPEIEVLGQVSPGQNIGFKGEDVKKGDVVFCKGRQLKPSDAGLLASMGFTEVEVYAKPRVMIIPTGEEIVKRGITPGPGQMNESNGVMNYLYVKRYGGEPTIHDIVSDKKELLTEALIEGIGYDLIVTTGGSSVGKRDLIADVVSSMGKVLVHGVAIKPGKPVALGYVEHGGKRTPIVCLPGYPAACAIDSMVFADPAVKKLGHMPQSKYRTEKAVLTRKIFSEAGFRSYTRVILEDGKATPLRTKGAGILSSVSQADGYVIIPEDVEGYEAGDQVEVTYLE</sequence>
<protein>
    <submittedName>
        <fullName evidence="5">Molybdopterin molybdenumtransferase MoeA</fullName>
    </submittedName>
</protein>
<accession>A0AAP2RCD7</accession>
<dbReference type="Pfam" id="PF00994">
    <property type="entry name" value="MoCF_biosynth"/>
    <property type="match status" value="1"/>
</dbReference>
<dbReference type="EMBL" id="PGCK01000004">
    <property type="protein sequence ID" value="MCD1294517.1"/>
    <property type="molecule type" value="Genomic_DNA"/>
</dbReference>
<dbReference type="Pfam" id="PF03454">
    <property type="entry name" value="MoeA_C"/>
    <property type="match status" value="1"/>
</dbReference>
<dbReference type="PANTHER" id="PTHR10192">
    <property type="entry name" value="MOLYBDOPTERIN BIOSYNTHESIS PROTEIN"/>
    <property type="match status" value="1"/>
</dbReference>
<name>A0AAP2RCD7_9EURY</name>
<dbReference type="Gene3D" id="3.90.105.10">
    <property type="entry name" value="Molybdopterin biosynthesis moea protein, domain 2"/>
    <property type="match status" value="1"/>
</dbReference>
<dbReference type="InterPro" id="IPR038987">
    <property type="entry name" value="MoeA-like"/>
</dbReference>
<dbReference type="InterPro" id="IPR036425">
    <property type="entry name" value="MoaB/Mog-like_dom_sf"/>
</dbReference>
<dbReference type="PROSITE" id="PS01079">
    <property type="entry name" value="MOCF_BIOSYNTHESIS_2"/>
    <property type="match status" value="1"/>
</dbReference>
<dbReference type="InterPro" id="IPR001453">
    <property type="entry name" value="MoaB/Mog_dom"/>
</dbReference>